<evidence type="ECO:0000313" key="2">
    <source>
        <dbReference type="EMBL" id="GMN22173.1"/>
    </source>
</evidence>
<keyword evidence="3" id="KW-1185">Reference proteome</keyword>
<reference evidence="2" key="1">
    <citation type="submission" date="2023-07" db="EMBL/GenBank/DDBJ databases">
        <title>draft genome sequence of fig (Ficus carica).</title>
        <authorList>
            <person name="Takahashi T."/>
            <person name="Nishimura K."/>
        </authorList>
    </citation>
    <scope>NUCLEOTIDE SEQUENCE</scope>
</reference>
<proteinExistence type="predicted"/>
<dbReference type="AlphaFoldDB" id="A0AA87YSV4"/>
<accession>A0AA87YSV4</accession>
<evidence type="ECO:0008006" key="4">
    <source>
        <dbReference type="Google" id="ProtNLM"/>
    </source>
</evidence>
<dbReference type="EMBL" id="BTGU01004090">
    <property type="protein sequence ID" value="GMN22173.1"/>
    <property type="molecule type" value="Genomic_DNA"/>
</dbReference>
<comment type="caution">
    <text evidence="2">The sequence shown here is derived from an EMBL/GenBank/DDBJ whole genome shotgun (WGS) entry which is preliminary data.</text>
</comment>
<keyword evidence="1" id="KW-0472">Membrane</keyword>
<keyword evidence="1" id="KW-0812">Transmembrane</keyword>
<organism evidence="2 3">
    <name type="scientific">Ficus carica</name>
    <name type="common">Common fig</name>
    <dbReference type="NCBI Taxonomy" id="3494"/>
    <lineage>
        <taxon>Eukaryota</taxon>
        <taxon>Viridiplantae</taxon>
        <taxon>Streptophyta</taxon>
        <taxon>Embryophyta</taxon>
        <taxon>Tracheophyta</taxon>
        <taxon>Spermatophyta</taxon>
        <taxon>Magnoliopsida</taxon>
        <taxon>eudicotyledons</taxon>
        <taxon>Gunneridae</taxon>
        <taxon>Pentapetalae</taxon>
        <taxon>rosids</taxon>
        <taxon>fabids</taxon>
        <taxon>Rosales</taxon>
        <taxon>Moraceae</taxon>
        <taxon>Ficeae</taxon>
        <taxon>Ficus</taxon>
    </lineage>
</organism>
<protein>
    <recommendedName>
        <fullName evidence="4">Transmembrane protein</fullName>
    </recommendedName>
</protein>
<gene>
    <name evidence="2" type="ORF">TIFTF001_045618</name>
</gene>
<keyword evidence="1" id="KW-1133">Transmembrane helix</keyword>
<sequence length="91" mass="10125">MRYPVTVGDVEGGLLPVLVLVDGLGVERGFGWSVAAGRSGGGGSSGGPSSTQFLSFLVFYFILFYFFLRLWEMRFGMVLVYLKWWGIFLEN</sequence>
<feature type="transmembrane region" description="Helical" evidence="1">
    <location>
        <begin position="53"/>
        <end position="71"/>
    </location>
</feature>
<evidence type="ECO:0000256" key="1">
    <source>
        <dbReference type="SAM" id="Phobius"/>
    </source>
</evidence>
<dbReference type="Proteomes" id="UP001187192">
    <property type="component" value="Unassembled WGS sequence"/>
</dbReference>
<name>A0AA87YSV4_FICCA</name>
<evidence type="ECO:0000313" key="3">
    <source>
        <dbReference type="Proteomes" id="UP001187192"/>
    </source>
</evidence>